<keyword evidence="2" id="KW-0449">Lipoprotein</keyword>
<feature type="signal peptide" evidence="1">
    <location>
        <begin position="1"/>
        <end position="26"/>
    </location>
</feature>
<reference evidence="2 3" key="1">
    <citation type="submission" date="2015-02" db="EMBL/GenBank/DDBJ databases">
        <title>Genome sequence of thermotolerant Streptomyces cyaneogriseus subsp. Noncyanogenus NMWT1, the producer of nematocidal antibiotics nemadectin.</title>
        <authorList>
            <person name="Wang H."/>
            <person name="Li C."/>
            <person name="Xiang W."/>
            <person name="Wang X."/>
        </authorList>
    </citation>
    <scope>NUCLEOTIDE SEQUENCE [LARGE SCALE GENOMIC DNA]</scope>
    <source>
        <strain evidence="2 3">NMWT 1</strain>
    </source>
</reference>
<organism evidence="2 3">
    <name type="scientific">Streptomyces cyaneogriseus subsp. noncyanogenus</name>
    <dbReference type="NCBI Taxonomy" id="477245"/>
    <lineage>
        <taxon>Bacteria</taxon>
        <taxon>Bacillati</taxon>
        <taxon>Actinomycetota</taxon>
        <taxon>Actinomycetes</taxon>
        <taxon>Kitasatosporales</taxon>
        <taxon>Streptomycetaceae</taxon>
        <taxon>Streptomyces</taxon>
    </lineage>
</organism>
<dbReference type="OrthoDB" id="3296851at2"/>
<evidence type="ECO:0000313" key="3">
    <source>
        <dbReference type="Proteomes" id="UP000032234"/>
    </source>
</evidence>
<dbReference type="STRING" id="477245.TU94_18500"/>
<protein>
    <submittedName>
        <fullName evidence="2">Lipoprotein</fullName>
    </submittedName>
</protein>
<feature type="chain" id="PRO_5002177709" evidence="1">
    <location>
        <begin position="27"/>
        <end position="306"/>
    </location>
</feature>
<sequence length="306" mass="32031">MRIRATVAAVSGALVLSAFAVPAAQAADDSRAKAPADVAAAVEAARSAGNGTSAFAAGAEGEPRPLAVSFSNVKINNGKNIVVGTTNVVKAPVTYTLTHAADVDIKAADFFTGVDLYRGANWEEAEFGMSSEDAVCTASSATVASCKTTVEIDPLWLLNEDAGAWKAAAYAVAFNGEDMEDPNPENIGVAVKDPAGSFKLQRFSRLTVNASPEPVKKGKTITVTGKLSRASWDDNKYYGYTKQSVKLQFCKKGSTTYTTLKTIKTDMKGNLSTTVTAGSDGYFRYAFAGTATTPAVNSTADFIDVK</sequence>
<name>A0A0C5FZK2_9ACTN</name>
<evidence type="ECO:0000313" key="2">
    <source>
        <dbReference type="EMBL" id="AJP03168.1"/>
    </source>
</evidence>
<proteinExistence type="predicted"/>
<accession>A0A0C5FZK2</accession>
<evidence type="ECO:0000256" key="1">
    <source>
        <dbReference type="SAM" id="SignalP"/>
    </source>
</evidence>
<dbReference type="EMBL" id="CP010849">
    <property type="protein sequence ID" value="AJP03168.1"/>
    <property type="molecule type" value="Genomic_DNA"/>
</dbReference>
<dbReference type="Proteomes" id="UP000032234">
    <property type="component" value="Chromosome"/>
</dbReference>
<dbReference type="HOGENOM" id="CLU_086037_0_0_11"/>
<dbReference type="RefSeq" id="WP_044383069.1">
    <property type="nucleotide sequence ID" value="NZ_CP010849.1"/>
</dbReference>
<dbReference type="AlphaFoldDB" id="A0A0C5FZK2"/>
<keyword evidence="3" id="KW-1185">Reference proteome</keyword>
<dbReference type="KEGG" id="scw:TU94_18500"/>
<dbReference type="PATRIC" id="fig|477245.3.peg.3908"/>
<keyword evidence="1" id="KW-0732">Signal</keyword>
<gene>
    <name evidence="2" type="ORF">TU94_18500</name>
</gene>